<dbReference type="PANTHER" id="PTHR47457:SF1">
    <property type="entry name" value="BTB DOMAIN-CONTAINING PROTEIN-RELATED"/>
    <property type="match status" value="1"/>
</dbReference>
<gene>
    <name evidence="1" type="ORF">M9Y10_006352</name>
</gene>
<protein>
    <recommendedName>
        <fullName evidence="3">F5/8 type C domain-containing protein</fullName>
    </recommendedName>
</protein>
<evidence type="ECO:0000313" key="1">
    <source>
        <dbReference type="EMBL" id="KAK8876163.1"/>
    </source>
</evidence>
<evidence type="ECO:0000313" key="2">
    <source>
        <dbReference type="Proteomes" id="UP001470230"/>
    </source>
</evidence>
<dbReference type="PANTHER" id="PTHR47457">
    <property type="entry name" value="OS05G0345500 PROTEIN"/>
    <property type="match status" value="1"/>
</dbReference>
<dbReference type="Gene3D" id="2.60.120.260">
    <property type="entry name" value="Galactose-binding domain-like"/>
    <property type="match status" value="1"/>
</dbReference>
<dbReference type="InterPro" id="IPR008979">
    <property type="entry name" value="Galactose-bd-like_sf"/>
</dbReference>
<accession>A0ABR2JDY7</accession>
<reference evidence="1 2" key="1">
    <citation type="submission" date="2024-04" db="EMBL/GenBank/DDBJ databases">
        <title>Tritrichomonas musculus Genome.</title>
        <authorList>
            <person name="Alves-Ferreira E."/>
            <person name="Grigg M."/>
            <person name="Lorenzi H."/>
            <person name="Galac M."/>
        </authorList>
    </citation>
    <scope>NUCLEOTIDE SEQUENCE [LARGE SCALE GENOMIC DNA]</scope>
    <source>
        <strain evidence="1 2">EAF2021</strain>
    </source>
</reference>
<dbReference type="SUPFAM" id="SSF49785">
    <property type="entry name" value="Galactose-binding domain-like"/>
    <property type="match status" value="1"/>
</dbReference>
<proteinExistence type="predicted"/>
<organism evidence="1 2">
    <name type="scientific">Tritrichomonas musculus</name>
    <dbReference type="NCBI Taxonomy" id="1915356"/>
    <lineage>
        <taxon>Eukaryota</taxon>
        <taxon>Metamonada</taxon>
        <taxon>Parabasalia</taxon>
        <taxon>Tritrichomonadida</taxon>
        <taxon>Tritrichomonadidae</taxon>
        <taxon>Tritrichomonas</taxon>
    </lineage>
</organism>
<evidence type="ECO:0008006" key="3">
    <source>
        <dbReference type="Google" id="ProtNLM"/>
    </source>
</evidence>
<name>A0ABR2JDY7_9EUKA</name>
<sequence length="426" mass="50698">MSAKIQLQTSSILHVPFINYLQDFTFIINNKKYQTSRFIADLLSQKIAQLHQIDPTITEFTINTQTDGNFNDILNLITFETKEFESKDILFFSEIFNKLDISTEYIKININEQNSQESSIISNLLRYQQLSPIYDEKISQEIQQVSTEFYKLYEREKEELKKLNKNIIEDIISSPSLQLETEDQLIDLINNMYKIDQSYCDLYKYVEFKNVSSDKMIEFCHIILLDDITSETWKSLSERLSTDVKHCDDKSRRYRPKRTVFKEINFNNQEFDGLINYLRKKTNIEEEISVTYSSLSRGDPMTVFRYEEKGNWLYTRDSKNSWFCFEFKKHEIIPTNYTIRTINNKNNTSHLKSWVIEGSKDNNKWTTLDEENDSPYLYGSYFSHTFSIQNETQESFRFIRIRQTGPNWINGHTLLLNHVEFYGLLI</sequence>
<comment type="caution">
    <text evidence="1">The sequence shown here is derived from an EMBL/GenBank/DDBJ whole genome shotgun (WGS) entry which is preliminary data.</text>
</comment>
<dbReference type="EMBL" id="JAPFFF010000012">
    <property type="protein sequence ID" value="KAK8876163.1"/>
    <property type="molecule type" value="Genomic_DNA"/>
</dbReference>
<keyword evidence="2" id="KW-1185">Reference proteome</keyword>
<dbReference type="Proteomes" id="UP001470230">
    <property type="component" value="Unassembled WGS sequence"/>
</dbReference>